<feature type="region of interest" description="Disordered" evidence="1">
    <location>
        <begin position="453"/>
        <end position="487"/>
    </location>
</feature>
<sequence length="659" mass="73755">MPIFARIGDRLSRVLHHVIFSFPSPSNETYPVHEGGAGSGKMSALDEMINEPGETRALAAGVGPMSFAGSGYGVMLVLMAILLNRIHHIVRRPRQPPPVVPQPGQSRYHRVRAAISKLLTNPDTPRYLRLPGLIALTRAWVLFSILLLQVANLWPADFSSRSFYGRALGRVGHWAGDMEMDKICWQVFLSVCAGLVCGGMANGLDRVLQSSVVELDRGVCGSLGLAHFVYSLTTAPLRFPSFTFLTHLVSEIHAASADLQMALFLSIVILFSVVLKAITFLFTYGYIPSIVSLLPHEGVVPNKEDDFGVTLLKIGTACIEATQFSGLRNELATIEQKSAPWVNISATGSDVFKHRPNMLGGFDTEIIDIEVSELQDPHSESVYWREMRAFWQACGSSINNLAWTLIMATPVGRRMVTMTKAAWHSRWWYGPRQWRFWRREAWREPPLTTARRRLAQAVGQAQQRQSRRKVGREEDTPEPSSGTTTAIQLHPDVSYSQFLLGQVEVEDDDENWEDDASSTTSSQSGASEDEDQALYRDLIVTEMDDDEDIQPVLLAHLTSRTSSPLTRRRYAALISNRSPPPHYQGLTEIVQDRRLAAASQARDEDDEERKRACVVCMTQSRDTILWPCRESLASRLSAQDHMCPCCRRKVDGYSRIYIP</sequence>
<feature type="region of interest" description="Disordered" evidence="1">
    <location>
        <begin position="508"/>
        <end position="531"/>
    </location>
</feature>
<dbReference type="InterPro" id="IPR013083">
    <property type="entry name" value="Znf_RING/FYVE/PHD"/>
</dbReference>
<keyword evidence="2" id="KW-1133">Transmembrane helix</keyword>
<keyword evidence="2" id="KW-0812">Transmembrane</keyword>
<dbReference type="GO" id="GO:0016567">
    <property type="term" value="P:protein ubiquitination"/>
    <property type="evidence" value="ECO:0007669"/>
    <property type="project" value="TreeGrafter"/>
</dbReference>
<accession>A0AAJ8LJS5</accession>
<dbReference type="PANTHER" id="PTHR22696:SF1">
    <property type="entry name" value="E3 UBIQUITIN-PROTEIN LIGASE RNF26"/>
    <property type="match status" value="1"/>
</dbReference>
<dbReference type="GeneID" id="43586022"/>
<dbReference type="Proteomes" id="UP000322225">
    <property type="component" value="Chromosome 6"/>
</dbReference>
<reference evidence="3" key="2">
    <citation type="submission" date="2024-01" db="EMBL/GenBank/DDBJ databases">
        <title>Comparative genomics of Cryptococcus and Kwoniella reveals pathogenesis evolution and contrasting modes of karyotype evolution via chromosome fusion or intercentromeric recombination.</title>
        <authorList>
            <person name="Coelho M.A."/>
            <person name="David-Palma M."/>
            <person name="Shea T."/>
            <person name="Bowers K."/>
            <person name="McGinley-Smith S."/>
            <person name="Mohammad A.W."/>
            <person name="Gnirke A."/>
            <person name="Yurkov A.M."/>
            <person name="Nowrousian M."/>
            <person name="Sun S."/>
            <person name="Cuomo C.A."/>
            <person name="Heitman J."/>
        </authorList>
    </citation>
    <scope>NUCLEOTIDE SEQUENCE</scope>
    <source>
        <strain evidence="3">CBS 12478</strain>
    </source>
</reference>
<dbReference type="EMBL" id="CP144056">
    <property type="protein sequence ID" value="WWD19129.1"/>
    <property type="molecule type" value="Genomic_DNA"/>
</dbReference>
<keyword evidence="2" id="KW-0472">Membrane</keyword>
<evidence type="ECO:0000313" key="4">
    <source>
        <dbReference type="Proteomes" id="UP000322225"/>
    </source>
</evidence>
<dbReference type="Gene3D" id="3.30.40.10">
    <property type="entry name" value="Zinc/RING finger domain, C3HC4 (zinc finger)"/>
    <property type="match status" value="1"/>
</dbReference>
<keyword evidence="4" id="KW-1185">Reference proteome</keyword>
<dbReference type="GO" id="GO:0006511">
    <property type="term" value="P:ubiquitin-dependent protein catabolic process"/>
    <property type="evidence" value="ECO:0007669"/>
    <property type="project" value="TreeGrafter"/>
</dbReference>
<gene>
    <name evidence="3" type="ORF">CI109_103587</name>
</gene>
<proteinExistence type="predicted"/>
<feature type="compositionally biased region" description="Low complexity" evidence="1">
    <location>
        <begin position="517"/>
        <end position="526"/>
    </location>
</feature>
<evidence type="ECO:0000313" key="3">
    <source>
        <dbReference type="EMBL" id="WWD19129.1"/>
    </source>
</evidence>
<dbReference type="KEGG" id="ksn:43586022"/>
<evidence type="ECO:0008006" key="5">
    <source>
        <dbReference type="Google" id="ProtNLM"/>
    </source>
</evidence>
<feature type="transmembrane region" description="Helical" evidence="2">
    <location>
        <begin position="262"/>
        <end position="287"/>
    </location>
</feature>
<organism evidence="3 4">
    <name type="scientific">Kwoniella shandongensis</name>
    <dbReference type="NCBI Taxonomy" id="1734106"/>
    <lineage>
        <taxon>Eukaryota</taxon>
        <taxon>Fungi</taxon>
        <taxon>Dikarya</taxon>
        <taxon>Basidiomycota</taxon>
        <taxon>Agaricomycotina</taxon>
        <taxon>Tremellomycetes</taxon>
        <taxon>Tremellales</taxon>
        <taxon>Cryptococcaceae</taxon>
        <taxon>Kwoniella</taxon>
    </lineage>
</organism>
<feature type="compositionally biased region" description="Polar residues" evidence="1">
    <location>
        <begin position="478"/>
        <end position="487"/>
    </location>
</feature>
<dbReference type="GO" id="GO:0061630">
    <property type="term" value="F:ubiquitin protein ligase activity"/>
    <property type="evidence" value="ECO:0007669"/>
    <property type="project" value="TreeGrafter"/>
</dbReference>
<feature type="transmembrane region" description="Helical" evidence="2">
    <location>
        <begin position="57"/>
        <end position="83"/>
    </location>
</feature>
<dbReference type="PANTHER" id="PTHR22696">
    <property type="entry name" value="E3 UBIQUITIN-PROTEIN LIGASE RNF26"/>
    <property type="match status" value="1"/>
</dbReference>
<reference evidence="3" key="1">
    <citation type="submission" date="2017-08" db="EMBL/GenBank/DDBJ databases">
        <authorList>
            <person name="Cuomo C."/>
            <person name="Billmyre B."/>
            <person name="Heitman J."/>
        </authorList>
    </citation>
    <scope>NUCLEOTIDE SEQUENCE</scope>
    <source>
        <strain evidence="3">CBS 12478</strain>
    </source>
</reference>
<evidence type="ECO:0000256" key="2">
    <source>
        <dbReference type="SAM" id="Phobius"/>
    </source>
</evidence>
<evidence type="ECO:0000256" key="1">
    <source>
        <dbReference type="SAM" id="MobiDB-lite"/>
    </source>
</evidence>
<name>A0AAJ8LJS5_9TREE</name>
<protein>
    <recommendedName>
        <fullName evidence="5">RING-type domain-containing protein</fullName>
    </recommendedName>
</protein>
<dbReference type="RefSeq" id="XP_065823404.1">
    <property type="nucleotide sequence ID" value="XM_065967332.1"/>
</dbReference>
<dbReference type="AlphaFoldDB" id="A0AAJ8LJS5"/>